<organism evidence="1 2">
    <name type="scientific">Araneus ventricosus</name>
    <name type="common">Orbweaver spider</name>
    <name type="synonym">Epeira ventricosa</name>
    <dbReference type="NCBI Taxonomy" id="182803"/>
    <lineage>
        <taxon>Eukaryota</taxon>
        <taxon>Metazoa</taxon>
        <taxon>Ecdysozoa</taxon>
        <taxon>Arthropoda</taxon>
        <taxon>Chelicerata</taxon>
        <taxon>Arachnida</taxon>
        <taxon>Araneae</taxon>
        <taxon>Araneomorphae</taxon>
        <taxon>Entelegynae</taxon>
        <taxon>Araneoidea</taxon>
        <taxon>Araneidae</taxon>
        <taxon>Araneus</taxon>
    </lineage>
</organism>
<protein>
    <submittedName>
        <fullName evidence="1">Uncharacterized protein</fullName>
    </submittedName>
</protein>
<evidence type="ECO:0000313" key="1">
    <source>
        <dbReference type="EMBL" id="GBM34539.1"/>
    </source>
</evidence>
<name>A0A4Y2F204_ARAVE</name>
<proteinExistence type="predicted"/>
<dbReference type="Proteomes" id="UP000499080">
    <property type="component" value="Unassembled WGS sequence"/>
</dbReference>
<comment type="caution">
    <text evidence="1">The sequence shown here is derived from an EMBL/GenBank/DDBJ whole genome shotgun (WGS) entry which is preliminary data.</text>
</comment>
<sequence>MPTCFNRYPAAAVSFRSPCCISDCNKTNATQRVMRHSFEIYHLLTYHIQTVQHLRAANIECTGDVREEHATTSSCRRFRCEKRWFGNDET</sequence>
<dbReference type="AlphaFoldDB" id="A0A4Y2F204"/>
<accession>A0A4Y2F204</accession>
<evidence type="ECO:0000313" key="2">
    <source>
        <dbReference type="Proteomes" id="UP000499080"/>
    </source>
</evidence>
<gene>
    <name evidence="1" type="ORF">AVEN_43193_1</name>
</gene>
<dbReference type="EMBL" id="BGPR01000762">
    <property type="protein sequence ID" value="GBM34539.1"/>
    <property type="molecule type" value="Genomic_DNA"/>
</dbReference>
<keyword evidence="2" id="KW-1185">Reference proteome</keyword>
<reference evidence="1 2" key="1">
    <citation type="journal article" date="2019" name="Sci. Rep.">
        <title>Orb-weaving spider Araneus ventricosus genome elucidates the spidroin gene catalogue.</title>
        <authorList>
            <person name="Kono N."/>
            <person name="Nakamura H."/>
            <person name="Ohtoshi R."/>
            <person name="Moran D.A.P."/>
            <person name="Shinohara A."/>
            <person name="Yoshida Y."/>
            <person name="Fujiwara M."/>
            <person name="Mori M."/>
            <person name="Tomita M."/>
            <person name="Arakawa K."/>
        </authorList>
    </citation>
    <scope>NUCLEOTIDE SEQUENCE [LARGE SCALE GENOMIC DNA]</scope>
</reference>